<comment type="caution">
    <text evidence="7">The sequence shown here is derived from an EMBL/GenBank/DDBJ whole genome shotgun (WGS) entry which is preliminary data.</text>
</comment>
<keyword evidence="2 6" id="KW-0031">Aminopeptidase</keyword>
<evidence type="ECO:0000256" key="1">
    <source>
        <dbReference type="ARBA" id="ARBA00010491"/>
    </source>
</evidence>
<feature type="chain" id="PRO_5038170858" description="Dipeptidyl-peptidase" evidence="6">
    <location>
        <begin position="27"/>
        <end position="693"/>
    </location>
</feature>
<keyword evidence="6" id="KW-0720">Serine protease</keyword>
<evidence type="ECO:0000256" key="6">
    <source>
        <dbReference type="RuleBase" id="RU366067"/>
    </source>
</evidence>
<keyword evidence="3 6" id="KW-0645">Protease</keyword>
<evidence type="ECO:0000256" key="2">
    <source>
        <dbReference type="ARBA" id="ARBA00022438"/>
    </source>
</evidence>
<dbReference type="InterPro" id="IPR009003">
    <property type="entry name" value="Peptidase_S1_PA"/>
</dbReference>
<dbReference type="Proteomes" id="UP000637423">
    <property type="component" value="Unassembled WGS sequence"/>
</dbReference>
<dbReference type="EC" id="3.4.14.-" evidence="6"/>
<feature type="signal peptide" evidence="6">
    <location>
        <begin position="1"/>
        <end position="26"/>
    </location>
</feature>
<dbReference type="SUPFAM" id="SSF50494">
    <property type="entry name" value="Trypsin-like serine proteases"/>
    <property type="match status" value="1"/>
</dbReference>
<evidence type="ECO:0000256" key="3">
    <source>
        <dbReference type="ARBA" id="ARBA00022670"/>
    </source>
</evidence>
<dbReference type="RefSeq" id="WP_188569191.1">
    <property type="nucleotide sequence ID" value="NZ_BMED01000008.1"/>
</dbReference>
<reference evidence="7" key="1">
    <citation type="journal article" date="2014" name="Int. J. Syst. Evol. Microbiol.">
        <title>Complete genome sequence of Corynebacterium casei LMG S-19264T (=DSM 44701T), isolated from a smear-ripened cheese.</title>
        <authorList>
            <consortium name="US DOE Joint Genome Institute (JGI-PGF)"/>
            <person name="Walter F."/>
            <person name="Albersmeier A."/>
            <person name="Kalinowski J."/>
            <person name="Ruckert C."/>
        </authorList>
    </citation>
    <scope>NUCLEOTIDE SEQUENCE</scope>
    <source>
        <strain evidence="7">CGMCC 1.10998</strain>
    </source>
</reference>
<accession>A0A916V0K3</accession>
<name>A0A916V0K3_9BURK</name>
<dbReference type="InterPro" id="IPR043504">
    <property type="entry name" value="Peptidase_S1_PA_chymotrypsin"/>
</dbReference>
<dbReference type="GO" id="GO:0008239">
    <property type="term" value="F:dipeptidyl-peptidase activity"/>
    <property type="evidence" value="ECO:0007669"/>
    <property type="project" value="UniProtKB-UniRule"/>
</dbReference>
<organism evidence="7 8">
    <name type="scientific">Undibacterium terreum</name>
    <dbReference type="NCBI Taxonomy" id="1224302"/>
    <lineage>
        <taxon>Bacteria</taxon>
        <taxon>Pseudomonadati</taxon>
        <taxon>Pseudomonadota</taxon>
        <taxon>Betaproteobacteria</taxon>
        <taxon>Burkholderiales</taxon>
        <taxon>Oxalobacteraceae</taxon>
        <taxon>Undibacterium</taxon>
    </lineage>
</organism>
<gene>
    <name evidence="7" type="ORF">GCM10011396_53110</name>
</gene>
<dbReference type="AlphaFoldDB" id="A0A916V0K3"/>
<keyword evidence="8" id="KW-1185">Reference proteome</keyword>
<dbReference type="PANTHER" id="PTHR38469">
    <property type="entry name" value="PERIPLASMIC PEPTIDASE SUBFAMILY S1B"/>
    <property type="match status" value="1"/>
</dbReference>
<dbReference type="GO" id="GO:0043171">
    <property type="term" value="P:peptide catabolic process"/>
    <property type="evidence" value="ECO:0007669"/>
    <property type="project" value="UniProtKB-UniRule"/>
</dbReference>
<dbReference type="EMBL" id="BMED01000008">
    <property type="protein sequence ID" value="GGC98952.1"/>
    <property type="molecule type" value="Genomic_DNA"/>
</dbReference>
<reference evidence="7" key="2">
    <citation type="submission" date="2020-09" db="EMBL/GenBank/DDBJ databases">
        <authorList>
            <person name="Sun Q."/>
            <person name="Zhou Y."/>
        </authorList>
    </citation>
    <scope>NUCLEOTIDE SEQUENCE</scope>
    <source>
        <strain evidence="7">CGMCC 1.10998</strain>
    </source>
</reference>
<proteinExistence type="inferred from homology"/>
<keyword evidence="4 6" id="KW-0732">Signal</keyword>
<evidence type="ECO:0000256" key="5">
    <source>
        <dbReference type="ARBA" id="ARBA00022801"/>
    </source>
</evidence>
<dbReference type="GO" id="GO:0006508">
    <property type="term" value="P:proteolysis"/>
    <property type="evidence" value="ECO:0007669"/>
    <property type="project" value="UniProtKB-KW"/>
</dbReference>
<protein>
    <recommendedName>
        <fullName evidence="6">Dipeptidyl-peptidase</fullName>
        <ecNumber evidence="6">3.4.14.-</ecNumber>
    </recommendedName>
</protein>
<evidence type="ECO:0000313" key="7">
    <source>
        <dbReference type="EMBL" id="GGC98952.1"/>
    </source>
</evidence>
<comment type="similarity">
    <text evidence="1 6">Belongs to the peptidase S46 family.</text>
</comment>
<dbReference type="InterPro" id="IPR019500">
    <property type="entry name" value="Pep_S46"/>
</dbReference>
<dbReference type="Gene3D" id="2.40.10.10">
    <property type="entry name" value="Trypsin-like serine proteases"/>
    <property type="match status" value="1"/>
</dbReference>
<keyword evidence="5 6" id="KW-0378">Hydrolase</keyword>
<dbReference type="GO" id="GO:0070009">
    <property type="term" value="F:serine-type aminopeptidase activity"/>
    <property type="evidence" value="ECO:0007669"/>
    <property type="project" value="UniProtKB-UniRule"/>
</dbReference>
<evidence type="ECO:0000313" key="8">
    <source>
        <dbReference type="Proteomes" id="UP000637423"/>
    </source>
</evidence>
<dbReference type="Pfam" id="PF10459">
    <property type="entry name" value="Peptidase_S46"/>
    <property type="match status" value="1"/>
</dbReference>
<comment type="function">
    <text evidence="6">Catalyzes the removal of dipeptides from the N-terminus of oligopeptides.</text>
</comment>
<evidence type="ECO:0000256" key="4">
    <source>
        <dbReference type="ARBA" id="ARBA00022729"/>
    </source>
</evidence>
<dbReference type="PANTHER" id="PTHR38469:SF1">
    <property type="entry name" value="PERIPLASMIC PEPTIDASE SUBFAMILY S1B"/>
    <property type="match status" value="1"/>
</dbReference>
<sequence length="693" mass="76679">MKNYWFSKAVPTTLLVILALPNLSCAAEGMWTLDNLPLAKLQSQYGYKPSGEWVKNVMLSSARLALGCSGSFVSKDGLVMTNHHCASECIEQISTAQKNYMNDGFLSKSREAEIVCPAMEVNRLEDIQDVTEQVKKATAGLDGNAYKDAQNAVRAKLTSACVGSDKTSTRCDLVDLYHGGRYHIYKYHRYADVRLVWAPEKAAAFFGGDPDNFMFPRYDLDMSLVRVYENGKPAQIKNFFPFSKNGAEENELVFVTGHPGSTQRQLTVAQLLSLRDIGLVDRLLRLAELRGVIEQYRTTSPEAARTAEGTLFGVENSYKALYGELQTLLDPAFMKKKLEEENALRKFVASKPALQSKVGGAWSAIEKAQEKYRALNVRVSSIEGGRALMSEYFFHARDLVRAADEKIKPDAERLPEYSDARLQEVEEQILSAAPIYPEFEKVKLVFALTKMREKLGPDDAFVKQILGKASPEQLASDLIKRSTLNDPAVRKALWTGGKDAIAKSDDPFIKLVISIDAQARAIRKQYEHEVESVVQKNTELIAQAMFAQSGTSAYPDATFSLRLSYGQVKGWDEAGSKVPAFTDFSGAFARETGADPFALPPSWHAAKGKLNQAQRLNFVTDNDIIGGNSGSPMINRNGEIVGLIFDGNIHSLGGAFWFDQRVNRAVAVHSSGILEALDKIYDAKDLVKEVTTK</sequence>